<dbReference type="InterPro" id="IPR043128">
    <property type="entry name" value="Rev_trsase/Diguanyl_cyclase"/>
</dbReference>
<dbReference type="PROSITE" id="PS50887">
    <property type="entry name" value="GGDEF"/>
    <property type="match status" value="1"/>
</dbReference>
<dbReference type="SUPFAM" id="SSF109604">
    <property type="entry name" value="HD-domain/PDEase-like"/>
    <property type="match status" value="1"/>
</dbReference>
<evidence type="ECO:0000313" key="4">
    <source>
        <dbReference type="Proteomes" id="UP001314903"/>
    </source>
</evidence>
<dbReference type="InterPro" id="IPR003607">
    <property type="entry name" value="HD/PDEase_dom"/>
</dbReference>
<evidence type="ECO:0000313" key="3">
    <source>
        <dbReference type="EMBL" id="MBP2028612.1"/>
    </source>
</evidence>
<dbReference type="InterPro" id="IPR006675">
    <property type="entry name" value="HDIG_dom"/>
</dbReference>
<dbReference type="InterPro" id="IPR000160">
    <property type="entry name" value="GGDEF_dom"/>
</dbReference>
<sequence length="372" mass="43373">MESKGIKIAWNNRPASLNFITDITDRKKKEEDILYLSFHDQLTGAYNRRFFEEELQRLDNLRNLPLTIVMIDVNGLKIFNDLLGHKSGDELIQKVANVVIKESRKNDVFARMGGDEFTLLMPNTGTDEAKAFIKRVNEEFKKQKVDSLDISVSLGYETKIREEQNIEDIIKKADENMYKNKANQSNEYRDTMVEKIYDMLSNEVAWEKEHSEKIRRILGLFANELEFDEERVEKLQVAGYYHDIGKYFVDRNLLNKEEPLTEEEFSEYKKHSEAGYQILKSSKKYMPIAEIILRHHENWDGSGYPDGLKELKIPLESRILAIAEAYEELVAEIPYQKALSKEEAIEKIKEESGTRFDPDLVKLFIDGVVKQI</sequence>
<dbReference type="Proteomes" id="UP001314903">
    <property type="component" value="Unassembled WGS sequence"/>
</dbReference>
<comment type="caution">
    <text evidence="3">The sequence shown here is derived from an EMBL/GenBank/DDBJ whole genome shotgun (WGS) entry which is preliminary data.</text>
</comment>
<dbReference type="SMART" id="SM00471">
    <property type="entry name" value="HDc"/>
    <property type="match status" value="1"/>
</dbReference>
<dbReference type="InterPro" id="IPR037522">
    <property type="entry name" value="HD_GYP_dom"/>
</dbReference>
<dbReference type="SMART" id="SM00267">
    <property type="entry name" value="GGDEF"/>
    <property type="match status" value="1"/>
</dbReference>
<feature type="domain" description="HD-GYP" evidence="2">
    <location>
        <begin position="185"/>
        <end position="372"/>
    </location>
</feature>
<dbReference type="PROSITE" id="PS51832">
    <property type="entry name" value="HD_GYP"/>
    <property type="match status" value="1"/>
</dbReference>
<evidence type="ECO:0000259" key="1">
    <source>
        <dbReference type="PROSITE" id="PS50887"/>
    </source>
</evidence>
<dbReference type="Gene3D" id="3.30.70.270">
    <property type="match status" value="1"/>
</dbReference>
<dbReference type="InterPro" id="IPR029787">
    <property type="entry name" value="Nucleotide_cyclase"/>
</dbReference>
<dbReference type="CDD" id="cd00077">
    <property type="entry name" value="HDc"/>
    <property type="match status" value="1"/>
</dbReference>
<feature type="domain" description="GGDEF" evidence="1">
    <location>
        <begin position="64"/>
        <end position="193"/>
    </location>
</feature>
<dbReference type="PANTHER" id="PTHR43155">
    <property type="entry name" value="CYCLIC DI-GMP PHOSPHODIESTERASE PA4108-RELATED"/>
    <property type="match status" value="1"/>
</dbReference>
<dbReference type="Pfam" id="PF13487">
    <property type="entry name" value="HD_5"/>
    <property type="match status" value="1"/>
</dbReference>
<proteinExistence type="predicted"/>
<dbReference type="NCBIfam" id="TIGR00254">
    <property type="entry name" value="GGDEF"/>
    <property type="match status" value="1"/>
</dbReference>
<dbReference type="EMBL" id="JAGGLI010000033">
    <property type="protein sequence ID" value="MBP2028612.1"/>
    <property type="molecule type" value="Genomic_DNA"/>
</dbReference>
<dbReference type="NCBIfam" id="TIGR00277">
    <property type="entry name" value="HDIG"/>
    <property type="match status" value="1"/>
</dbReference>
<gene>
    <name evidence="3" type="ORF">J2Z35_002442</name>
</gene>
<keyword evidence="4" id="KW-1185">Reference proteome</keyword>
<name>A0ABS4KLF6_9FIRM</name>
<evidence type="ECO:0000259" key="2">
    <source>
        <dbReference type="PROSITE" id="PS51832"/>
    </source>
</evidence>
<dbReference type="SUPFAM" id="SSF55073">
    <property type="entry name" value="Nucleotide cyclase"/>
    <property type="match status" value="1"/>
</dbReference>
<dbReference type="PANTHER" id="PTHR43155:SF2">
    <property type="entry name" value="CYCLIC DI-GMP PHOSPHODIESTERASE PA4108"/>
    <property type="match status" value="1"/>
</dbReference>
<reference evidence="3 4" key="1">
    <citation type="submission" date="2021-03" db="EMBL/GenBank/DDBJ databases">
        <title>Genomic Encyclopedia of Type Strains, Phase IV (KMG-IV): sequencing the most valuable type-strain genomes for metagenomic binning, comparative biology and taxonomic classification.</title>
        <authorList>
            <person name="Goeker M."/>
        </authorList>
    </citation>
    <scope>NUCLEOTIDE SEQUENCE [LARGE SCALE GENOMIC DNA]</scope>
    <source>
        <strain evidence="3 4">DSM 27512</strain>
    </source>
</reference>
<dbReference type="Pfam" id="PF00990">
    <property type="entry name" value="GGDEF"/>
    <property type="match status" value="1"/>
</dbReference>
<dbReference type="Gene3D" id="1.10.3210.10">
    <property type="entry name" value="Hypothetical protein af1432"/>
    <property type="match status" value="1"/>
</dbReference>
<protein>
    <submittedName>
        <fullName evidence="3">Diguanylate cyclase (GGDEF)-like protein/putative nucleotidyltransferase with HDIG domain</fullName>
    </submittedName>
</protein>
<organism evidence="3 4">
    <name type="scientific">Acetoanaerobium pronyense</name>
    <dbReference type="NCBI Taxonomy" id="1482736"/>
    <lineage>
        <taxon>Bacteria</taxon>
        <taxon>Bacillati</taxon>
        <taxon>Bacillota</taxon>
        <taxon>Clostridia</taxon>
        <taxon>Peptostreptococcales</taxon>
        <taxon>Filifactoraceae</taxon>
        <taxon>Acetoanaerobium</taxon>
    </lineage>
</organism>
<dbReference type="RefSeq" id="WP_209661660.1">
    <property type="nucleotide sequence ID" value="NZ_JAGGLI010000033.1"/>
</dbReference>
<dbReference type="CDD" id="cd01949">
    <property type="entry name" value="GGDEF"/>
    <property type="match status" value="1"/>
</dbReference>
<accession>A0ABS4KLF6</accession>